<reference evidence="2" key="1">
    <citation type="submission" date="2017-09" db="EMBL/GenBank/DDBJ databases">
        <authorList>
            <person name="Sela D.A."/>
            <person name="Albert K."/>
        </authorList>
    </citation>
    <scope>NUCLEOTIDE SEQUENCE [LARGE SCALE GENOMIC DNA]</scope>
    <source>
        <strain evidence="2">UMA51805</strain>
    </source>
</reference>
<gene>
    <name evidence="1" type="ORF">CPA40_08130</name>
</gene>
<dbReference type="PANTHER" id="PTHR36436:SF6">
    <property type="entry name" value="SLL5081 PROTEIN"/>
    <property type="match status" value="1"/>
</dbReference>
<evidence type="ECO:0000313" key="2">
    <source>
        <dbReference type="Proteomes" id="UP000240228"/>
    </source>
</evidence>
<evidence type="ECO:0008006" key="3">
    <source>
        <dbReference type="Google" id="ProtNLM"/>
    </source>
</evidence>
<reference evidence="1 2" key="2">
    <citation type="submission" date="2018-03" db="EMBL/GenBank/DDBJ databases">
        <title>The comparative genomics of Bifidobacterium callitrichos reflects dietary carbohydrate utilization within the common marmoset gut.</title>
        <authorList>
            <person name="Rani A."/>
        </authorList>
    </citation>
    <scope>NUCLEOTIDE SEQUENCE [LARGE SCALE GENOMIC DNA]</scope>
    <source>
        <strain evidence="1 2">UMA51805</strain>
    </source>
</reference>
<keyword evidence="2" id="KW-1185">Reference proteome</keyword>
<protein>
    <recommendedName>
        <fullName evidence="3">DUF1963 domain-containing protein</fullName>
    </recommendedName>
</protein>
<dbReference type="AlphaFoldDB" id="A0A2T3G9F7"/>
<dbReference type="SUPFAM" id="SSF103032">
    <property type="entry name" value="Hypothetical protein YwqG"/>
    <property type="match status" value="1"/>
</dbReference>
<comment type="caution">
    <text evidence="1">The sequence shown here is derived from an EMBL/GenBank/DDBJ whole genome shotgun (WGS) entry which is preliminary data.</text>
</comment>
<dbReference type="Gene3D" id="2.30.320.10">
    <property type="entry name" value="YwqG-like"/>
    <property type="match status" value="1"/>
</dbReference>
<dbReference type="Pfam" id="PF09234">
    <property type="entry name" value="DUF1963"/>
    <property type="match status" value="1"/>
</dbReference>
<dbReference type="PANTHER" id="PTHR36436">
    <property type="entry name" value="SLL5081 PROTEIN"/>
    <property type="match status" value="1"/>
</dbReference>
<evidence type="ECO:0000313" key="1">
    <source>
        <dbReference type="EMBL" id="PST46031.1"/>
    </source>
</evidence>
<dbReference type="InterPro" id="IPR015315">
    <property type="entry name" value="DUF1963"/>
</dbReference>
<dbReference type="EMBL" id="NWTX01000014">
    <property type="protein sequence ID" value="PST46031.1"/>
    <property type="molecule type" value="Genomic_DNA"/>
</dbReference>
<proteinExistence type="predicted"/>
<sequence length="359" mass="39966">MLFDEHSVNGNNLLLRSGRYISIMSSISHDMSTLRTSTAHTTDQELTAPAQYQYDPTRFRVDWNRTGYFGKGTGMDTNNDVTTIEGLSSTIADMIRERTSIPAVALHVQAADGNAILDPQTLRDIDNKDLASPALTDTKYGGPYLVPTEWNDPVDADGAPLFLLAQWNFADLPHLDGYPTDGLLQLFIAEDVEAEHSWEIRYLPASLLSDVREVAPSWTSGLNDLPFNGPDVTFKLVGAPIRNPMDMSDRGIEDLIDECLDQLGDEARDLYDDNDADIDDLLFELLGTGGHLLGGHPTFTQDDPRDWLDDDDDLVQLAQIDSIEFSMMLGDNGIGHILIPRDALRAWDLSRAVYQWDCY</sequence>
<name>A0A2T3G9F7_9BIFI</name>
<accession>A0A2T3G9F7</accession>
<dbReference type="InterPro" id="IPR035948">
    <property type="entry name" value="YwqG-like_sf"/>
</dbReference>
<organism evidence="1 2">
    <name type="scientific">Bifidobacterium callitrichos</name>
    <dbReference type="NCBI Taxonomy" id="762209"/>
    <lineage>
        <taxon>Bacteria</taxon>
        <taxon>Bacillati</taxon>
        <taxon>Actinomycetota</taxon>
        <taxon>Actinomycetes</taxon>
        <taxon>Bifidobacteriales</taxon>
        <taxon>Bifidobacteriaceae</taxon>
        <taxon>Bifidobacterium</taxon>
    </lineage>
</organism>
<dbReference type="Proteomes" id="UP000240228">
    <property type="component" value="Unassembled WGS sequence"/>
</dbReference>